<sequence>MKKTFKAIFIFVAILFILSIQGYCLKIATPIFPIYDLVNLIAGTNSDTIYVIKPGENPHHFEPTIETVKKMNNADIYFGIDRRFDGWANKIIKSNKIIFLNDFIKSDNPHIWLSFNDLIAISDIITRSLCNLDKSNCNIYKTNSNLLKNKLLDLKNKYNFQNITVIECHPAWTKLLSEVGIKSIGFIKKGKEHEPSIKSLSTLLKKAKKNNVRFIICSTNDKSKINDTVANVLNAKKIVLESIGGYPPYSSIFSLFEINLRRIYNGVYGK</sequence>
<dbReference type="RefSeq" id="WP_149266116.1">
    <property type="nucleotide sequence ID" value="NZ_VFJB01000004.1"/>
</dbReference>
<comment type="caution">
    <text evidence="4">The sequence shown here is derived from an EMBL/GenBank/DDBJ whole genome shotgun (WGS) entry which is preliminary data.</text>
</comment>
<dbReference type="PANTHER" id="PTHR42953">
    <property type="entry name" value="HIGH-AFFINITY ZINC UPTAKE SYSTEM PROTEIN ZNUA-RELATED"/>
    <property type="match status" value="1"/>
</dbReference>
<keyword evidence="2" id="KW-0813">Transport</keyword>
<protein>
    <recommendedName>
        <fullName evidence="6">Zinc ABC transporter substrate-binding protein</fullName>
    </recommendedName>
</protein>
<dbReference type="Pfam" id="PF01297">
    <property type="entry name" value="ZnuA"/>
    <property type="match status" value="1"/>
</dbReference>
<organism evidence="4 5">
    <name type="scientific">Deferribacter autotrophicus</name>
    <dbReference type="NCBI Taxonomy" id="500465"/>
    <lineage>
        <taxon>Bacteria</taxon>
        <taxon>Pseudomonadati</taxon>
        <taxon>Deferribacterota</taxon>
        <taxon>Deferribacteres</taxon>
        <taxon>Deferribacterales</taxon>
        <taxon>Deferribacteraceae</taxon>
        <taxon>Deferribacter</taxon>
    </lineage>
</organism>
<evidence type="ECO:0000313" key="5">
    <source>
        <dbReference type="Proteomes" id="UP000322876"/>
    </source>
</evidence>
<dbReference type="OrthoDB" id="9810636at2"/>
<keyword evidence="5" id="KW-1185">Reference proteome</keyword>
<reference evidence="4 5" key="1">
    <citation type="submission" date="2019-06" db="EMBL/GenBank/DDBJ databases">
        <title>Genomic insights into carbon and energy metabolism of Deferribacter autotrophicus revealed new metabolic traits in the phylum Deferribacteres.</title>
        <authorList>
            <person name="Slobodkin A.I."/>
            <person name="Slobodkina G.B."/>
            <person name="Allioux M."/>
            <person name="Alain K."/>
            <person name="Jebbar M."/>
            <person name="Shadrin V."/>
            <person name="Kublanov I.V."/>
            <person name="Toshchakov S.V."/>
            <person name="Bonch-Osmolovskaya E.A."/>
        </authorList>
    </citation>
    <scope>NUCLEOTIDE SEQUENCE [LARGE SCALE GENOMIC DNA]</scope>
    <source>
        <strain evidence="4 5">SL50</strain>
    </source>
</reference>
<evidence type="ECO:0000256" key="3">
    <source>
        <dbReference type="ARBA" id="ARBA00022729"/>
    </source>
</evidence>
<name>A0A5A8F890_9BACT</name>
<dbReference type="PANTHER" id="PTHR42953:SF3">
    <property type="entry name" value="HIGH-AFFINITY ZINC UPTAKE SYSTEM PROTEIN ZNUA"/>
    <property type="match status" value="1"/>
</dbReference>
<proteinExistence type="inferred from homology"/>
<evidence type="ECO:0000313" key="4">
    <source>
        <dbReference type="EMBL" id="KAA0258562.1"/>
    </source>
</evidence>
<dbReference type="Proteomes" id="UP000322876">
    <property type="component" value="Unassembled WGS sequence"/>
</dbReference>
<comment type="similarity">
    <text evidence="1">Belongs to the bacterial solute-binding protein 9 family.</text>
</comment>
<evidence type="ECO:0000256" key="1">
    <source>
        <dbReference type="ARBA" id="ARBA00011028"/>
    </source>
</evidence>
<gene>
    <name evidence="4" type="ORF">FHQ18_05230</name>
</gene>
<dbReference type="GO" id="GO:0046872">
    <property type="term" value="F:metal ion binding"/>
    <property type="evidence" value="ECO:0007669"/>
    <property type="project" value="InterPro"/>
</dbReference>
<dbReference type="InterPro" id="IPR050492">
    <property type="entry name" value="Bact_metal-bind_prot9"/>
</dbReference>
<evidence type="ECO:0008006" key="6">
    <source>
        <dbReference type="Google" id="ProtNLM"/>
    </source>
</evidence>
<dbReference type="SUPFAM" id="SSF53807">
    <property type="entry name" value="Helical backbone' metal receptor"/>
    <property type="match status" value="1"/>
</dbReference>
<dbReference type="Gene3D" id="3.40.50.1980">
    <property type="entry name" value="Nitrogenase molybdenum iron protein domain"/>
    <property type="match status" value="2"/>
</dbReference>
<dbReference type="GO" id="GO:0030001">
    <property type="term" value="P:metal ion transport"/>
    <property type="evidence" value="ECO:0007669"/>
    <property type="project" value="InterPro"/>
</dbReference>
<dbReference type="EMBL" id="VFJB01000004">
    <property type="protein sequence ID" value="KAA0258562.1"/>
    <property type="molecule type" value="Genomic_DNA"/>
</dbReference>
<keyword evidence="3" id="KW-0732">Signal</keyword>
<evidence type="ECO:0000256" key="2">
    <source>
        <dbReference type="ARBA" id="ARBA00022448"/>
    </source>
</evidence>
<dbReference type="InterPro" id="IPR006127">
    <property type="entry name" value="ZnuA-like"/>
</dbReference>
<dbReference type="AlphaFoldDB" id="A0A5A8F890"/>
<accession>A0A5A8F890</accession>